<accession>A0AAN8WS15</accession>
<name>A0AAN8WS15_HALRR</name>
<dbReference type="AlphaFoldDB" id="A0AAN8WS15"/>
<feature type="non-terminal residue" evidence="1">
    <location>
        <position position="63"/>
    </location>
</feature>
<proteinExistence type="predicted"/>
<gene>
    <name evidence="1" type="ORF">SK128_008410</name>
</gene>
<dbReference type="EMBL" id="JAXCGZ010015618">
    <property type="protein sequence ID" value="KAK7069992.1"/>
    <property type="molecule type" value="Genomic_DNA"/>
</dbReference>
<comment type="caution">
    <text evidence="1">The sequence shown here is derived from an EMBL/GenBank/DDBJ whole genome shotgun (WGS) entry which is preliminary data.</text>
</comment>
<sequence>SWDAYDNDSKSFFKRQGSLTQSYYLKLIGMKETVDWMMVAKMVMQTNMTKESSRCSIVLQVEK</sequence>
<organism evidence="1 2">
    <name type="scientific">Halocaridina rubra</name>
    <name type="common">Hawaiian red shrimp</name>
    <dbReference type="NCBI Taxonomy" id="373956"/>
    <lineage>
        <taxon>Eukaryota</taxon>
        <taxon>Metazoa</taxon>
        <taxon>Ecdysozoa</taxon>
        <taxon>Arthropoda</taxon>
        <taxon>Crustacea</taxon>
        <taxon>Multicrustacea</taxon>
        <taxon>Malacostraca</taxon>
        <taxon>Eumalacostraca</taxon>
        <taxon>Eucarida</taxon>
        <taxon>Decapoda</taxon>
        <taxon>Pleocyemata</taxon>
        <taxon>Caridea</taxon>
        <taxon>Atyoidea</taxon>
        <taxon>Atyidae</taxon>
        <taxon>Halocaridina</taxon>
    </lineage>
</organism>
<keyword evidence="2" id="KW-1185">Reference proteome</keyword>
<feature type="non-terminal residue" evidence="1">
    <location>
        <position position="1"/>
    </location>
</feature>
<evidence type="ECO:0000313" key="1">
    <source>
        <dbReference type="EMBL" id="KAK7069992.1"/>
    </source>
</evidence>
<protein>
    <submittedName>
        <fullName evidence="1">Uncharacterized protein</fullName>
    </submittedName>
</protein>
<reference evidence="1 2" key="1">
    <citation type="submission" date="2023-11" db="EMBL/GenBank/DDBJ databases">
        <title>Halocaridina rubra genome assembly.</title>
        <authorList>
            <person name="Smith C."/>
        </authorList>
    </citation>
    <scope>NUCLEOTIDE SEQUENCE [LARGE SCALE GENOMIC DNA]</scope>
    <source>
        <strain evidence="1">EP-1</strain>
        <tissue evidence="1">Whole</tissue>
    </source>
</reference>
<dbReference type="Proteomes" id="UP001381693">
    <property type="component" value="Unassembled WGS sequence"/>
</dbReference>
<evidence type="ECO:0000313" key="2">
    <source>
        <dbReference type="Proteomes" id="UP001381693"/>
    </source>
</evidence>